<comment type="caution">
    <text evidence="1">The sequence shown here is derived from an EMBL/GenBank/DDBJ whole genome shotgun (WGS) entry which is preliminary data.</text>
</comment>
<reference evidence="1" key="1">
    <citation type="journal article" date="2014" name="Front. Microbiol.">
        <title>High frequency of phylogenetically diverse reductive dehalogenase-homologous genes in deep subseafloor sedimentary metagenomes.</title>
        <authorList>
            <person name="Kawai M."/>
            <person name="Futagami T."/>
            <person name="Toyoda A."/>
            <person name="Takaki Y."/>
            <person name="Nishi S."/>
            <person name="Hori S."/>
            <person name="Arai W."/>
            <person name="Tsubouchi T."/>
            <person name="Morono Y."/>
            <person name="Uchiyama I."/>
            <person name="Ito T."/>
            <person name="Fujiyama A."/>
            <person name="Inagaki F."/>
            <person name="Takami H."/>
        </authorList>
    </citation>
    <scope>NUCLEOTIDE SEQUENCE</scope>
    <source>
        <strain evidence="1">Expedition CK06-06</strain>
    </source>
</reference>
<dbReference type="Gene3D" id="3.30.420.60">
    <property type="entry name" value="eRF1 domain 2"/>
    <property type="match status" value="1"/>
</dbReference>
<organism evidence="1">
    <name type="scientific">marine sediment metagenome</name>
    <dbReference type="NCBI Taxonomy" id="412755"/>
    <lineage>
        <taxon>unclassified sequences</taxon>
        <taxon>metagenomes</taxon>
        <taxon>ecological metagenomes</taxon>
    </lineage>
</organism>
<proteinExistence type="predicted"/>
<dbReference type="EMBL" id="BART01018074">
    <property type="protein sequence ID" value="GAG85576.1"/>
    <property type="molecule type" value="Genomic_DNA"/>
</dbReference>
<dbReference type="AlphaFoldDB" id="X1CMW8"/>
<protein>
    <submittedName>
        <fullName evidence="1">Uncharacterized protein</fullName>
    </submittedName>
</protein>
<dbReference type="Gene3D" id="3.30.1330.30">
    <property type="match status" value="1"/>
</dbReference>
<gene>
    <name evidence="1" type="ORF">S01H4_34184</name>
</gene>
<dbReference type="InterPro" id="IPR042226">
    <property type="entry name" value="eFR1_2_sf"/>
</dbReference>
<evidence type="ECO:0000313" key="1">
    <source>
        <dbReference type="EMBL" id="GAG85576.1"/>
    </source>
</evidence>
<accession>X1CMW8</accession>
<name>X1CMW8_9ZZZZ</name>
<dbReference type="InterPro" id="IPR029064">
    <property type="entry name" value="Ribosomal_eL30-like_sf"/>
</dbReference>
<dbReference type="SUPFAM" id="SSF55315">
    <property type="entry name" value="L30e-like"/>
    <property type="match status" value="1"/>
</dbReference>
<sequence>MKHLNNASDVLYEIYKKEKFDHLILGGPHEALLNFTNILHSSLQKIIVGEVEGSIDDLKSDIYSSAQKIIDNFEKKQSKKYLKTLFDRLGRKHLAVSGLEKTVKMLHQARIHTLIVKVDLILTGYKCSRCETPYTTKIEKCSLCGKKIIKVPDIIDEIIEKTWELNGEVKFIKTSKELDALGSIAALLRW</sequence>